<keyword evidence="5" id="KW-0676">Redox-active center</keyword>
<dbReference type="Proteomes" id="UP000184363">
    <property type="component" value="Unassembled WGS sequence"/>
</dbReference>
<evidence type="ECO:0000256" key="2">
    <source>
        <dbReference type="ARBA" id="ARBA00022748"/>
    </source>
</evidence>
<dbReference type="PANTHER" id="PTHR42852">
    <property type="entry name" value="THIOL:DISULFIDE INTERCHANGE PROTEIN DSBE"/>
    <property type="match status" value="1"/>
</dbReference>
<dbReference type="GO" id="GO:0016853">
    <property type="term" value="F:isomerase activity"/>
    <property type="evidence" value="ECO:0007669"/>
    <property type="project" value="UniProtKB-KW"/>
</dbReference>
<keyword evidence="8" id="KW-0413">Isomerase</keyword>
<feature type="signal peptide" evidence="6">
    <location>
        <begin position="1"/>
        <end position="18"/>
    </location>
</feature>
<dbReference type="GO" id="GO:0030313">
    <property type="term" value="C:cell envelope"/>
    <property type="evidence" value="ECO:0007669"/>
    <property type="project" value="UniProtKB-SubCell"/>
</dbReference>
<reference evidence="8 9" key="1">
    <citation type="submission" date="2016-11" db="EMBL/GenBank/DDBJ databases">
        <authorList>
            <person name="Jaros S."/>
            <person name="Januszkiewicz K."/>
            <person name="Wedrychowicz H."/>
        </authorList>
    </citation>
    <scope>NUCLEOTIDE SEQUENCE [LARGE SCALE GENOMIC DNA]</scope>
    <source>
        <strain evidence="8 9">DSM 43832</strain>
    </source>
</reference>
<dbReference type="GO" id="GO:0016491">
    <property type="term" value="F:oxidoreductase activity"/>
    <property type="evidence" value="ECO:0007669"/>
    <property type="project" value="InterPro"/>
</dbReference>
<dbReference type="STRING" id="1848.SAMN05443637_11967"/>
<comment type="subcellular location">
    <subcellularLocation>
        <location evidence="1">Cell envelope</location>
    </subcellularLocation>
</comment>
<dbReference type="AlphaFoldDB" id="A0A1M6YA24"/>
<dbReference type="PROSITE" id="PS51257">
    <property type="entry name" value="PROKAR_LIPOPROTEIN"/>
    <property type="match status" value="1"/>
</dbReference>
<evidence type="ECO:0000256" key="1">
    <source>
        <dbReference type="ARBA" id="ARBA00004196"/>
    </source>
</evidence>
<feature type="chain" id="PRO_5039207391" evidence="6">
    <location>
        <begin position="19"/>
        <end position="196"/>
    </location>
</feature>
<dbReference type="RefSeq" id="WP_073459227.1">
    <property type="nucleotide sequence ID" value="NZ_FRAP01000019.1"/>
</dbReference>
<keyword evidence="3" id="KW-0812">Transmembrane</keyword>
<dbReference type="GO" id="GO:0016209">
    <property type="term" value="F:antioxidant activity"/>
    <property type="evidence" value="ECO:0007669"/>
    <property type="project" value="InterPro"/>
</dbReference>
<dbReference type="InterPro" id="IPR036249">
    <property type="entry name" value="Thioredoxin-like_sf"/>
</dbReference>
<dbReference type="PANTHER" id="PTHR42852:SF6">
    <property type="entry name" value="THIOL:DISULFIDE INTERCHANGE PROTEIN DSBE"/>
    <property type="match status" value="1"/>
</dbReference>
<dbReference type="OrthoDB" id="9796554at2"/>
<organism evidence="8 9">
    <name type="scientific">Pseudonocardia thermophila</name>
    <dbReference type="NCBI Taxonomy" id="1848"/>
    <lineage>
        <taxon>Bacteria</taxon>
        <taxon>Bacillati</taxon>
        <taxon>Actinomycetota</taxon>
        <taxon>Actinomycetes</taxon>
        <taxon>Pseudonocardiales</taxon>
        <taxon>Pseudonocardiaceae</taxon>
        <taxon>Pseudonocardia</taxon>
    </lineage>
</organism>
<proteinExistence type="predicted"/>
<keyword evidence="4" id="KW-1015">Disulfide bond</keyword>
<dbReference type="PROSITE" id="PS51352">
    <property type="entry name" value="THIOREDOXIN_2"/>
    <property type="match status" value="1"/>
</dbReference>
<keyword evidence="2" id="KW-0201">Cytochrome c-type biogenesis</keyword>
<accession>A0A1M6YA24</accession>
<sequence length="196" mass="20968">MRRLACLLAALLAAVVLAGCGVGADAVERNQEFVFVAPGGQTAITYDPPESRRPVSGIEGESLLRPDAIAALADYPGRVVVVNIWGSWCGPCREEVLDLQAVADQMADSGVAVLGIDVKDERHSAADFLTARGVRYDSIFDPAGRSLLRLHGFPRNVVPSTVVFDKQHRVAAVFLAQVSQVQLRPLLDRLVAEPAA</sequence>
<evidence type="ECO:0000256" key="5">
    <source>
        <dbReference type="ARBA" id="ARBA00023284"/>
    </source>
</evidence>
<name>A0A1M6YA24_PSETH</name>
<evidence type="ECO:0000313" key="9">
    <source>
        <dbReference type="Proteomes" id="UP000184363"/>
    </source>
</evidence>
<gene>
    <name evidence="8" type="ORF">SAMN05443637_11967</name>
</gene>
<keyword evidence="6" id="KW-0732">Signal</keyword>
<dbReference type="Pfam" id="PF00578">
    <property type="entry name" value="AhpC-TSA"/>
    <property type="match status" value="1"/>
</dbReference>
<dbReference type="PROSITE" id="PS00194">
    <property type="entry name" value="THIOREDOXIN_1"/>
    <property type="match status" value="1"/>
</dbReference>
<dbReference type="InterPro" id="IPR013766">
    <property type="entry name" value="Thioredoxin_domain"/>
</dbReference>
<feature type="domain" description="Thioredoxin" evidence="7">
    <location>
        <begin position="42"/>
        <end position="192"/>
    </location>
</feature>
<evidence type="ECO:0000256" key="3">
    <source>
        <dbReference type="ARBA" id="ARBA00022968"/>
    </source>
</evidence>
<dbReference type="GO" id="GO:0017004">
    <property type="term" value="P:cytochrome complex assembly"/>
    <property type="evidence" value="ECO:0007669"/>
    <property type="project" value="UniProtKB-KW"/>
</dbReference>
<dbReference type="CDD" id="cd02966">
    <property type="entry name" value="TlpA_like_family"/>
    <property type="match status" value="1"/>
</dbReference>
<keyword evidence="3" id="KW-0735">Signal-anchor</keyword>
<dbReference type="EMBL" id="FRAP01000019">
    <property type="protein sequence ID" value="SHL14855.1"/>
    <property type="molecule type" value="Genomic_DNA"/>
</dbReference>
<dbReference type="Gene3D" id="3.40.30.10">
    <property type="entry name" value="Glutaredoxin"/>
    <property type="match status" value="1"/>
</dbReference>
<dbReference type="InterPro" id="IPR000866">
    <property type="entry name" value="AhpC/TSA"/>
</dbReference>
<evidence type="ECO:0000256" key="4">
    <source>
        <dbReference type="ARBA" id="ARBA00023157"/>
    </source>
</evidence>
<evidence type="ECO:0000256" key="6">
    <source>
        <dbReference type="SAM" id="SignalP"/>
    </source>
</evidence>
<evidence type="ECO:0000259" key="7">
    <source>
        <dbReference type="PROSITE" id="PS51352"/>
    </source>
</evidence>
<dbReference type="InterPro" id="IPR017937">
    <property type="entry name" value="Thioredoxin_CS"/>
</dbReference>
<dbReference type="InterPro" id="IPR050553">
    <property type="entry name" value="Thioredoxin_ResA/DsbE_sf"/>
</dbReference>
<dbReference type="SUPFAM" id="SSF52833">
    <property type="entry name" value="Thioredoxin-like"/>
    <property type="match status" value="1"/>
</dbReference>
<keyword evidence="9" id="KW-1185">Reference proteome</keyword>
<evidence type="ECO:0000313" key="8">
    <source>
        <dbReference type="EMBL" id="SHL14855.1"/>
    </source>
</evidence>
<protein>
    <submittedName>
        <fullName evidence="8">Thiol-disulfide isomerase or thioredoxin</fullName>
    </submittedName>
</protein>